<evidence type="ECO:0000256" key="1">
    <source>
        <dbReference type="SAM" id="Coils"/>
    </source>
</evidence>
<dbReference type="Gene3D" id="1.10.287.1490">
    <property type="match status" value="1"/>
</dbReference>
<dbReference type="Proteomes" id="UP001642409">
    <property type="component" value="Unassembled WGS sequence"/>
</dbReference>
<sequence length="1288" mass="149622">MLKQSEVINEQKRQELNKQQLFLFDKFKQNSTQLVQTSTFVERDLDKLTVQIQDVTKDLNIQNEYNINMIEFLKSNIDKCLNDYNQRTLTQKGEISIIYEEIKQIQIEQINLVEMLEQQKLEMASDYDTLNSELHSLRLECEQIKRNNSLLHEQNGELAQKLQFVDSSHSRDMEKIAAQYKTQQDHLQSVNEKQAGQILQYEEEVNSLNLKLQGLSQEYQETASQAASVQQELRETKLKLDNVSNTAEMSGYQQQENEQLQQQISDLKNNLETLSREKLAAAEDNSRLKSQLSSISEHLQALQLNTEQDTTSLFQYIQDLENEIQKFNELDAEVTDSIQRAKEFITDNGARQLIDLKEQKLQYAHHNIDLFEEQIVQKAEEKEVLLSSLTQYETVNIDMQRRLRSQQQKLQECQQKLEMASDYDTLNSELHSLRLECEQIKRNNSLLHEQNGELAQKLQFVDSSHSRDMEKIAAQYKTQQDHLQSVNEKQAGQILQYEEEVNSLNLKLQGLSQEYQETASQAASVQQELRETKLKLDNVSNTAEMSGYQQQENEQLQQQISDLKNNLETLSREKLAAAEDNSRLKSQLSSISEHLQALQLNTEQDTTSLFQYIQDLENEIQKFNELDAEVTDSIQRAKEFITDNGARQLIDLKEQKLQYAHHNIDLFEEQIVQKAEEKEVLLSSLTQYETVNIDMQRRLRSQQQKLQECQQKLEMASDYDTLNSELHSLRLECEQIKRNNSLLHEQNGELAQKLQFVDSSHSRDMEKIAAQYKTQQDHLQSVNEKQAGQILQYEEEVNSLNLKLQGLSQEYQETASQAASVQQELRETKLKLDNVSNTAEMSGYQQQENEQLQQQISDLKNNLETLSREKLAAAEDNSRLKSQLSSISEHLQALQLNTEQDTTSLFQYIQDLENEIQKFNELDAEVTDSIQRAKEFITDNGARQLIDLKEQKLQYAHHNIDLFEEQIVQKAEEKEVLLSSLTQYETVNIDMQRRLRSQQQKLQECQQKLEMASDYDTLNSELHSLRLECEQIKRNNSLLHEQNGELAQKLQFVDSSHSRDMEKIAAQYKTQQDHLQSVNEKQAGQILQYEEEVNSLNLKLQGLSQEYQETASQAASVQQELRETKLKLDNVSNTAEMSGYQQQENEQLQQQISDLKNNLETLSREKLAAAEDNSRLKSQLSSIQLQIESDEDVRVTEKQIVSQILQTVSEYTEDQKGLVEQTEKWVMSQIKEVNSLLIKIQTKLDCDPHISEANKQPVEGLFDTNDIPIRKKKVKECEIVIYDTFLQK</sequence>
<feature type="coiled-coil region" evidence="1">
    <location>
        <begin position="191"/>
        <end position="337"/>
    </location>
</feature>
<comment type="caution">
    <text evidence="2">The sequence shown here is derived from an EMBL/GenBank/DDBJ whole genome shotgun (WGS) entry which is preliminary data.</text>
</comment>
<protein>
    <submittedName>
        <fullName evidence="3">Hypothetical_protein</fullName>
    </submittedName>
</protein>
<dbReference type="EMBL" id="CATOUU010000440">
    <property type="protein sequence ID" value="CAI9929535.1"/>
    <property type="molecule type" value="Genomic_DNA"/>
</dbReference>
<feature type="coiled-coil region" evidence="1">
    <location>
        <begin position="783"/>
        <end position="929"/>
    </location>
</feature>
<reference evidence="3 4" key="2">
    <citation type="submission" date="2024-07" db="EMBL/GenBank/DDBJ databases">
        <authorList>
            <person name="Akdeniz Z."/>
        </authorList>
    </citation>
    <scope>NUCLEOTIDE SEQUENCE [LARGE SCALE GENOMIC DNA]</scope>
</reference>
<feature type="coiled-coil region" evidence="1">
    <location>
        <begin position="487"/>
        <end position="633"/>
    </location>
</feature>
<accession>A0AA86P1S1</accession>
<feature type="coiled-coil region" evidence="1">
    <location>
        <begin position="396"/>
        <end position="450"/>
    </location>
</feature>
<feature type="coiled-coil region" evidence="1">
    <location>
        <begin position="113"/>
        <end position="154"/>
    </location>
</feature>
<gene>
    <name evidence="3" type="ORF">HINF_LOCUS12648</name>
    <name evidence="2" type="ORF">HINF_LOCUS17180</name>
</gene>
<organism evidence="2">
    <name type="scientific">Hexamita inflata</name>
    <dbReference type="NCBI Taxonomy" id="28002"/>
    <lineage>
        <taxon>Eukaryota</taxon>
        <taxon>Metamonada</taxon>
        <taxon>Diplomonadida</taxon>
        <taxon>Hexamitidae</taxon>
        <taxon>Hexamitinae</taxon>
        <taxon>Hexamita</taxon>
    </lineage>
</organism>
<keyword evidence="4" id="KW-1185">Reference proteome</keyword>
<evidence type="ECO:0000313" key="2">
    <source>
        <dbReference type="EMBL" id="CAI9929535.1"/>
    </source>
</evidence>
<feature type="coiled-coil region" evidence="1">
    <location>
        <begin position="692"/>
        <end position="746"/>
    </location>
</feature>
<evidence type="ECO:0000313" key="3">
    <source>
        <dbReference type="EMBL" id="CAL5992582.1"/>
    </source>
</evidence>
<keyword evidence="1" id="KW-0175">Coiled coil</keyword>
<dbReference type="EMBL" id="CAXDID020000029">
    <property type="protein sequence ID" value="CAL5992582.1"/>
    <property type="molecule type" value="Genomic_DNA"/>
</dbReference>
<feature type="coiled-coil region" evidence="1">
    <location>
        <begin position="988"/>
        <end position="1042"/>
    </location>
</feature>
<feature type="coiled-coil region" evidence="1">
    <location>
        <begin position="1079"/>
        <end position="1179"/>
    </location>
</feature>
<name>A0AA86P1S1_9EUKA</name>
<proteinExistence type="predicted"/>
<reference evidence="2" key="1">
    <citation type="submission" date="2023-06" db="EMBL/GenBank/DDBJ databases">
        <authorList>
            <person name="Kurt Z."/>
        </authorList>
    </citation>
    <scope>NUCLEOTIDE SEQUENCE</scope>
</reference>
<evidence type="ECO:0000313" key="4">
    <source>
        <dbReference type="Proteomes" id="UP001642409"/>
    </source>
</evidence>